<dbReference type="PROSITE" id="PS00794">
    <property type="entry name" value="HPPK"/>
    <property type="match status" value="1"/>
</dbReference>
<keyword evidence="6" id="KW-0808">Transferase</keyword>
<keyword evidence="9 17" id="KW-0378">Hydrolase</keyword>
<dbReference type="Proteomes" id="UP000028401">
    <property type="component" value="Unassembled WGS sequence"/>
</dbReference>
<evidence type="ECO:0000313" key="20">
    <source>
        <dbReference type="Proteomes" id="UP000028401"/>
    </source>
</evidence>
<dbReference type="UniPathway" id="UPA00077">
    <property type="reaction ID" value="UER00155"/>
</dbReference>
<dbReference type="UniPathway" id="UPA00848">
    <property type="reaction ID" value="UER00151"/>
</dbReference>
<keyword evidence="17" id="KW-0862">Zinc</keyword>
<proteinExistence type="inferred from homology"/>
<keyword evidence="5 17" id="KW-0554">One-carbon metabolism</keyword>
<keyword evidence="12 17" id="KW-0342">GTP-binding</keyword>
<evidence type="ECO:0000256" key="1">
    <source>
        <dbReference type="ARBA" id="ARBA00000198"/>
    </source>
</evidence>
<dbReference type="GO" id="GO:0016301">
    <property type="term" value="F:kinase activity"/>
    <property type="evidence" value="ECO:0007669"/>
    <property type="project" value="UniProtKB-KW"/>
</dbReference>
<dbReference type="SUPFAM" id="SSF55620">
    <property type="entry name" value="Tetrahydrobiopterin biosynthesis enzymes-like"/>
    <property type="match status" value="1"/>
</dbReference>
<dbReference type="GO" id="GO:0005524">
    <property type="term" value="F:ATP binding"/>
    <property type="evidence" value="ECO:0007669"/>
    <property type="project" value="UniProtKB-KW"/>
</dbReference>
<keyword evidence="10" id="KW-0067">ATP-binding</keyword>
<evidence type="ECO:0000256" key="11">
    <source>
        <dbReference type="ARBA" id="ARBA00022909"/>
    </source>
</evidence>
<evidence type="ECO:0000259" key="18">
    <source>
        <dbReference type="PROSITE" id="PS00794"/>
    </source>
</evidence>
<dbReference type="InterPro" id="IPR043133">
    <property type="entry name" value="GTP-CH-I_C/QueF"/>
</dbReference>
<dbReference type="PATRIC" id="fig|1415168.3.peg.2112"/>
<feature type="binding site" evidence="17">
    <location>
        <position position="243"/>
    </location>
    <ligand>
        <name>Zn(2+)</name>
        <dbReference type="ChEBI" id="CHEBI:29105"/>
    </ligand>
</feature>
<keyword evidence="13" id="KW-0511">Multifunctional enzyme</keyword>
<dbReference type="GO" id="GO:0003848">
    <property type="term" value="F:2-amino-4-hydroxy-6-hydroxymethyldihydropteridine diphosphokinase activity"/>
    <property type="evidence" value="ECO:0007669"/>
    <property type="project" value="UniProtKB-EC"/>
</dbReference>
<dbReference type="InterPro" id="IPR000550">
    <property type="entry name" value="Hppk"/>
</dbReference>
<evidence type="ECO:0000256" key="8">
    <source>
        <dbReference type="ARBA" id="ARBA00022777"/>
    </source>
</evidence>
<dbReference type="Gene3D" id="3.30.70.560">
    <property type="entry name" value="7,8-Dihydro-6-hydroxymethylpterin-pyrophosphokinase HPPK"/>
    <property type="match status" value="1"/>
</dbReference>
<dbReference type="InterPro" id="IPR035907">
    <property type="entry name" value="Hppk_sf"/>
</dbReference>
<comment type="pathway">
    <text evidence="3">Cofactor biosynthesis; tetrahydrofolate biosynthesis; 2-amino-4-hydroxy-6-hydroxymethyl-7,8-dihydropteridine diphosphate from 7,8-dihydroneopterin triphosphate: step 4/4.</text>
</comment>
<dbReference type="GO" id="GO:0046654">
    <property type="term" value="P:tetrahydrofolate biosynthetic process"/>
    <property type="evidence" value="ECO:0007669"/>
    <property type="project" value="UniProtKB-UniRule"/>
</dbReference>
<evidence type="ECO:0000256" key="9">
    <source>
        <dbReference type="ARBA" id="ARBA00022801"/>
    </source>
</evidence>
<dbReference type="FunFam" id="1.10.286.10:FF:000001">
    <property type="entry name" value="GTP cyclohydrolase 1"/>
    <property type="match status" value="1"/>
</dbReference>
<dbReference type="InterPro" id="IPR018234">
    <property type="entry name" value="GTP_CycHdrlase_I_CS"/>
</dbReference>
<name>A0A084A9E0_LACLC</name>
<feature type="binding site" evidence="17">
    <location>
        <position position="312"/>
    </location>
    <ligand>
        <name>Zn(2+)</name>
        <dbReference type="ChEBI" id="CHEBI:29105"/>
    </ligand>
</feature>
<evidence type="ECO:0000256" key="5">
    <source>
        <dbReference type="ARBA" id="ARBA00022563"/>
    </source>
</evidence>
<dbReference type="RefSeq" id="WP_042748641.1">
    <property type="nucleotide sequence ID" value="NZ_AZSI01000105.1"/>
</dbReference>
<feature type="domain" description="7,8-dihydro-6-hydroxymethylpterin-pyrophosphokinase" evidence="18">
    <location>
        <begin position="88"/>
        <end position="99"/>
    </location>
</feature>
<dbReference type="Pfam" id="PF01288">
    <property type="entry name" value="HPPK"/>
    <property type="match status" value="1"/>
</dbReference>
<dbReference type="Gene3D" id="1.10.286.10">
    <property type="match status" value="1"/>
</dbReference>
<dbReference type="EMBL" id="AZSI01000105">
    <property type="protein sequence ID" value="KEY61919.1"/>
    <property type="molecule type" value="Genomic_DNA"/>
</dbReference>
<evidence type="ECO:0000256" key="17">
    <source>
        <dbReference type="HAMAP-Rule" id="MF_00223"/>
    </source>
</evidence>
<dbReference type="InterPro" id="IPR043134">
    <property type="entry name" value="GTP-CH-I_N"/>
</dbReference>
<dbReference type="EC" id="3.5.4.16" evidence="17"/>
<dbReference type="GO" id="GO:0046656">
    <property type="term" value="P:folic acid biosynthetic process"/>
    <property type="evidence" value="ECO:0007669"/>
    <property type="project" value="UniProtKB-KW"/>
</dbReference>
<dbReference type="FunFam" id="3.30.1130.10:FF:000001">
    <property type="entry name" value="GTP cyclohydrolase 1"/>
    <property type="match status" value="1"/>
</dbReference>
<dbReference type="PANTHER" id="PTHR11109:SF7">
    <property type="entry name" value="GTP CYCLOHYDROLASE 1"/>
    <property type="match status" value="1"/>
</dbReference>
<evidence type="ECO:0000256" key="4">
    <source>
        <dbReference type="ARBA" id="ARBA00005080"/>
    </source>
</evidence>
<dbReference type="NCBIfam" id="TIGR01498">
    <property type="entry name" value="folK"/>
    <property type="match status" value="1"/>
</dbReference>
<dbReference type="GO" id="GO:0006729">
    <property type="term" value="P:tetrahydrobiopterin biosynthetic process"/>
    <property type="evidence" value="ECO:0007669"/>
    <property type="project" value="TreeGrafter"/>
</dbReference>
<dbReference type="PANTHER" id="PTHR11109">
    <property type="entry name" value="GTP CYCLOHYDROLASE I"/>
    <property type="match status" value="1"/>
</dbReference>
<evidence type="ECO:0000313" key="19">
    <source>
        <dbReference type="EMBL" id="KEY61919.1"/>
    </source>
</evidence>
<dbReference type="AlphaFoldDB" id="A0A084A9E0"/>
<evidence type="ECO:0000256" key="12">
    <source>
        <dbReference type="ARBA" id="ARBA00023134"/>
    </source>
</evidence>
<dbReference type="InterPro" id="IPR020602">
    <property type="entry name" value="GTP_CycHdrlase_I_dom"/>
</dbReference>
<evidence type="ECO:0000256" key="2">
    <source>
        <dbReference type="ARBA" id="ARBA00001052"/>
    </source>
</evidence>
<organism evidence="19 20">
    <name type="scientific">Lactococcus cremoris subsp. cremoris GE214</name>
    <dbReference type="NCBI Taxonomy" id="1415168"/>
    <lineage>
        <taxon>Bacteria</taxon>
        <taxon>Bacillati</taxon>
        <taxon>Bacillota</taxon>
        <taxon>Bacilli</taxon>
        <taxon>Lactobacillales</taxon>
        <taxon>Streptococcaceae</taxon>
        <taxon>Lactococcus</taxon>
        <taxon>Lactococcus cremoris subsp. cremoris</taxon>
    </lineage>
</organism>
<dbReference type="CDD" id="cd00483">
    <property type="entry name" value="HPPK"/>
    <property type="match status" value="1"/>
</dbReference>
<dbReference type="Pfam" id="PF01227">
    <property type="entry name" value="GTP_cyclohydroI"/>
    <property type="match status" value="1"/>
</dbReference>
<dbReference type="HAMAP" id="MF_00223">
    <property type="entry name" value="FolE"/>
    <property type="match status" value="1"/>
</dbReference>
<keyword evidence="17" id="KW-0479">Metal-binding</keyword>
<comment type="similarity">
    <text evidence="14">In the C-terminal section; belongs to the GTP cyclohydrolase I family.</text>
</comment>
<evidence type="ECO:0000256" key="14">
    <source>
        <dbReference type="ARBA" id="ARBA00061035"/>
    </source>
</evidence>
<keyword evidence="8" id="KW-0418">Kinase</keyword>
<dbReference type="PROSITE" id="PS00859">
    <property type="entry name" value="GTP_CYCLOHYDROL_1_1"/>
    <property type="match status" value="1"/>
</dbReference>
<protein>
    <recommendedName>
        <fullName evidence="17">GTP cyclohydrolase 1</fullName>
        <ecNumber evidence="17">3.5.4.16</ecNumber>
    </recommendedName>
    <alternativeName>
        <fullName evidence="17">GTP cyclohydrolase I</fullName>
        <shortName evidence="17">GTP-CH-I</shortName>
    </alternativeName>
</protein>
<evidence type="ECO:0000256" key="16">
    <source>
        <dbReference type="ARBA" id="ARBA00065796"/>
    </source>
</evidence>
<comment type="subunit">
    <text evidence="17">Homopolymer.</text>
</comment>
<feature type="binding site" evidence="17">
    <location>
        <position position="240"/>
    </location>
    <ligand>
        <name>Zn(2+)</name>
        <dbReference type="ChEBI" id="CHEBI:29105"/>
    </ligand>
</feature>
<dbReference type="SUPFAM" id="SSF55083">
    <property type="entry name" value="6-hydroxymethyl-7,8-dihydropterin pyrophosphokinase, HPPK"/>
    <property type="match status" value="1"/>
</dbReference>
<dbReference type="NCBIfam" id="TIGR00063">
    <property type="entry name" value="folE"/>
    <property type="match status" value="1"/>
</dbReference>
<dbReference type="GO" id="GO:0008270">
    <property type="term" value="F:zinc ion binding"/>
    <property type="evidence" value="ECO:0007669"/>
    <property type="project" value="UniProtKB-UniRule"/>
</dbReference>
<evidence type="ECO:0000256" key="3">
    <source>
        <dbReference type="ARBA" id="ARBA00005051"/>
    </source>
</evidence>
<dbReference type="NCBIfam" id="NF006826">
    <property type="entry name" value="PRK09347.1-3"/>
    <property type="match status" value="1"/>
</dbReference>
<comment type="caution">
    <text evidence="19">The sequence shown here is derived from an EMBL/GenBank/DDBJ whole genome shotgun (WGS) entry which is preliminary data.</text>
</comment>
<comment type="subunit">
    <text evidence="16">Homomer.</text>
</comment>
<evidence type="ECO:0000256" key="6">
    <source>
        <dbReference type="ARBA" id="ARBA00022679"/>
    </source>
</evidence>
<evidence type="ECO:0000256" key="15">
    <source>
        <dbReference type="ARBA" id="ARBA00061359"/>
    </source>
</evidence>
<reference evidence="19 20" key="1">
    <citation type="submission" date="2014-06" db="EMBL/GenBank/DDBJ databases">
        <title>Draft genome sequence of the putrescine producing strain Lactococcus lactis subsp cremoris GE214.</title>
        <authorList>
            <person name="Ladero V."/>
            <person name="Linares D.M."/>
            <person name="del Rio B."/>
            <person name="Mayo B."/>
            <person name="Martin M.C."/>
            <person name="Fernandez M."/>
            <person name="Alvarez M.A."/>
        </authorList>
    </citation>
    <scope>NUCLEOTIDE SEQUENCE [LARGE SCALE GENOMIC DNA]</scope>
    <source>
        <strain evidence="19 20">GE214</strain>
    </source>
</reference>
<keyword evidence="11" id="KW-0289">Folate biosynthesis</keyword>
<dbReference type="GO" id="GO:0003934">
    <property type="term" value="F:GTP cyclohydrolase I activity"/>
    <property type="evidence" value="ECO:0007669"/>
    <property type="project" value="UniProtKB-UniRule"/>
</dbReference>
<dbReference type="InterPro" id="IPR001474">
    <property type="entry name" value="GTP_CycHdrlase_I"/>
</dbReference>
<comment type="catalytic activity">
    <reaction evidence="2 17">
        <text>GTP + H2O = 7,8-dihydroneopterin 3'-triphosphate + formate + H(+)</text>
        <dbReference type="Rhea" id="RHEA:17473"/>
        <dbReference type="ChEBI" id="CHEBI:15377"/>
        <dbReference type="ChEBI" id="CHEBI:15378"/>
        <dbReference type="ChEBI" id="CHEBI:15740"/>
        <dbReference type="ChEBI" id="CHEBI:37565"/>
        <dbReference type="ChEBI" id="CHEBI:58462"/>
        <dbReference type="EC" id="3.5.4.16"/>
    </reaction>
</comment>
<dbReference type="GO" id="GO:0005737">
    <property type="term" value="C:cytoplasm"/>
    <property type="evidence" value="ECO:0007669"/>
    <property type="project" value="TreeGrafter"/>
</dbReference>
<dbReference type="NCBIfam" id="NF006825">
    <property type="entry name" value="PRK09347.1-2"/>
    <property type="match status" value="1"/>
</dbReference>
<sequence>MQTTYLSMGSNIGDRQYYLHEAIRLLGKHPKIMIEKVSNFYESSPVGGVKQDDFTNLALKVATLLEPLELLDFIHEVELSLNRERKIHWGPRTIDIDIIFYGNSEIQEENLIVPHKEAFNRLFVLKPIFELLSNDFKYYEPIREAIAKLSESEQELHVIEEEKSPKNRIEEAVKEILFAVGENPNREGLLETPARVAKMYEEILSSQRLTNFNEYKLFEIDSSKNDSIVLIKDIPFYSMCEHHMLPFFGKAHVAYIPDGGRIIGLSKIPRLVNYVSRKLSVQENITHDIADILTDILKPKGVAVLVEGRHMCVEMRGVKKVDSLTKTSYFLGEFKENGEKRMEFLESLL</sequence>
<gene>
    <name evidence="17" type="primary">folE</name>
    <name evidence="19" type="ORF">U725_02034</name>
</gene>
<comment type="similarity">
    <text evidence="15">In the N-terminal section; belongs to the HPPK family.</text>
</comment>
<comment type="catalytic activity">
    <reaction evidence="1">
        <text>6-hydroxymethyl-7,8-dihydropterin + ATP = (7,8-dihydropterin-6-yl)methyl diphosphate + AMP + H(+)</text>
        <dbReference type="Rhea" id="RHEA:11412"/>
        <dbReference type="ChEBI" id="CHEBI:15378"/>
        <dbReference type="ChEBI" id="CHEBI:30616"/>
        <dbReference type="ChEBI" id="CHEBI:44841"/>
        <dbReference type="ChEBI" id="CHEBI:72950"/>
        <dbReference type="ChEBI" id="CHEBI:456215"/>
        <dbReference type="EC" id="2.7.6.3"/>
    </reaction>
</comment>
<comment type="similarity">
    <text evidence="17">Belongs to the GTP cyclohydrolase I family.</text>
</comment>
<evidence type="ECO:0000256" key="10">
    <source>
        <dbReference type="ARBA" id="ARBA00022840"/>
    </source>
</evidence>
<comment type="pathway">
    <text evidence="4 17">Cofactor biosynthesis; 7,8-dihydroneopterin triphosphate biosynthesis; 7,8-dihydroneopterin triphosphate from GTP: step 1/1.</text>
</comment>
<dbReference type="GO" id="GO:0006730">
    <property type="term" value="P:one-carbon metabolic process"/>
    <property type="evidence" value="ECO:0007669"/>
    <property type="project" value="UniProtKB-UniRule"/>
</dbReference>
<evidence type="ECO:0000256" key="7">
    <source>
        <dbReference type="ARBA" id="ARBA00022741"/>
    </source>
</evidence>
<keyword evidence="7 17" id="KW-0547">Nucleotide-binding</keyword>
<dbReference type="Gene3D" id="3.30.1130.10">
    <property type="match status" value="1"/>
</dbReference>
<evidence type="ECO:0000256" key="13">
    <source>
        <dbReference type="ARBA" id="ARBA00023268"/>
    </source>
</evidence>
<accession>A0A084A9E0</accession>
<dbReference type="GO" id="GO:0005525">
    <property type="term" value="F:GTP binding"/>
    <property type="evidence" value="ECO:0007669"/>
    <property type="project" value="UniProtKB-KW"/>
</dbReference>